<gene>
    <name evidence="2" type="ORF">BKA67DRAFT_657457</name>
</gene>
<keyword evidence="1" id="KW-0732">Signal</keyword>
<dbReference type="Proteomes" id="UP000758603">
    <property type="component" value="Unassembled WGS sequence"/>
</dbReference>
<keyword evidence="3" id="KW-1185">Reference proteome</keyword>
<evidence type="ECO:0000313" key="3">
    <source>
        <dbReference type="Proteomes" id="UP000758603"/>
    </source>
</evidence>
<dbReference type="InterPro" id="IPR029167">
    <property type="entry name" value="Mug117"/>
</dbReference>
<dbReference type="RefSeq" id="XP_045959791.1">
    <property type="nucleotide sequence ID" value="XM_046107119.1"/>
</dbReference>
<evidence type="ECO:0000313" key="2">
    <source>
        <dbReference type="EMBL" id="KAH6655526.1"/>
    </source>
</evidence>
<accession>A0A9P8UP34</accession>
<reference evidence="2" key="1">
    <citation type="journal article" date="2021" name="Nat. Commun.">
        <title>Genetic determinants of endophytism in the Arabidopsis root mycobiome.</title>
        <authorList>
            <person name="Mesny F."/>
            <person name="Miyauchi S."/>
            <person name="Thiergart T."/>
            <person name="Pickel B."/>
            <person name="Atanasova L."/>
            <person name="Karlsson M."/>
            <person name="Huettel B."/>
            <person name="Barry K.W."/>
            <person name="Haridas S."/>
            <person name="Chen C."/>
            <person name="Bauer D."/>
            <person name="Andreopoulos W."/>
            <person name="Pangilinan J."/>
            <person name="LaButti K."/>
            <person name="Riley R."/>
            <person name="Lipzen A."/>
            <person name="Clum A."/>
            <person name="Drula E."/>
            <person name="Henrissat B."/>
            <person name="Kohler A."/>
            <person name="Grigoriev I.V."/>
            <person name="Martin F.M."/>
            <person name="Hacquard S."/>
        </authorList>
    </citation>
    <scope>NUCLEOTIDE SEQUENCE</scope>
    <source>
        <strain evidence="2">MPI-SDFR-AT-0073</strain>
    </source>
</reference>
<dbReference type="GeneID" id="70136010"/>
<organism evidence="2 3">
    <name type="scientific">Truncatella angustata</name>
    <dbReference type="NCBI Taxonomy" id="152316"/>
    <lineage>
        <taxon>Eukaryota</taxon>
        <taxon>Fungi</taxon>
        <taxon>Dikarya</taxon>
        <taxon>Ascomycota</taxon>
        <taxon>Pezizomycotina</taxon>
        <taxon>Sordariomycetes</taxon>
        <taxon>Xylariomycetidae</taxon>
        <taxon>Amphisphaeriales</taxon>
        <taxon>Sporocadaceae</taxon>
        <taxon>Truncatella</taxon>
    </lineage>
</organism>
<proteinExistence type="predicted"/>
<comment type="caution">
    <text evidence="2">The sequence shown here is derived from an EMBL/GenBank/DDBJ whole genome shotgun (WGS) entry which is preliminary data.</text>
</comment>
<feature type="chain" id="PRO_5040247598" evidence="1">
    <location>
        <begin position="20"/>
        <end position="129"/>
    </location>
</feature>
<dbReference type="OrthoDB" id="1896086at2759"/>
<dbReference type="EMBL" id="JAGPXC010000003">
    <property type="protein sequence ID" value="KAH6655526.1"/>
    <property type="molecule type" value="Genomic_DNA"/>
</dbReference>
<sequence length="129" mass="13042">MLFTNFTASLILFVALTAASPAPRSALSVRGEANCNCAADTPVPPIRANCDAAATLIIPSRTYLVSGTEGAGSFSGVCALGCAIHVRGEGCKAQGSVLTSSYNAIRAFGCNGCGVDSFGNGCEIRVESC</sequence>
<name>A0A9P8UP34_9PEZI</name>
<dbReference type="Pfam" id="PF15474">
    <property type="entry name" value="MU117"/>
    <property type="match status" value="1"/>
</dbReference>
<dbReference type="AlphaFoldDB" id="A0A9P8UP34"/>
<evidence type="ECO:0000256" key="1">
    <source>
        <dbReference type="SAM" id="SignalP"/>
    </source>
</evidence>
<feature type="signal peptide" evidence="1">
    <location>
        <begin position="1"/>
        <end position="19"/>
    </location>
</feature>
<protein>
    <submittedName>
        <fullName evidence="2">Uncharacterized protein</fullName>
    </submittedName>
</protein>